<feature type="domain" description="Alpha/beta hydrolase fold-3" evidence="2">
    <location>
        <begin position="86"/>
        <end position="288"/>
    </location>
</feature>
<reference evidence="3 4" key="1">
    <citation type="submission" date="2019-09" db="EMBL/GenBank/DDBJ databases">
        <title>Report of infection by Mycobacterium simiae a patient suffering from pulmonary tuberculosis.</title>
        <authorList>
            <person name="Mohanty P.S."/>
            <person name="Bansal A.K."/>
            <person name="Singh H."/>
            <person name="Sharma S."/>
            <person name="Patil S.A."/>
            <person name="Upadhaya P."/>
            <person name="Singh P.K."/>
            <person name="Kumar D."/>
            <person name="Kumar S."/>
            <person name="Singh R.K."/>
            <person name="Chaudhary B."/>
        </authorList>
    </citation>
    <scope>NUCLEOTIDE SEQUENCE [LARGE SCALE GENOMIC DNA]</scope>
    <source>
        <strain evidence="3 4">JAL-560-SIM</strain>
    </source>
</reference>
<keyword evidence="1 3" id="KW-0378">Hydrolase</keyword>
<dbReference type="Gene3D" id="3.40.50.1820">
    <property type="entry name" value="alpha/beta hydrolase"/>
    <property type="match status" value="1"/>
</dbReference>
<dbReference type="Proteomes" id="UP000324701">
    <property type="component" value="Unassembled WGS sequence"/>
</dbReference>
<gene>
    <name evidence="3" type="ORF">F0Q45_24915</name>
</gene>
<dbReference type="OrthoDB" id="3181909at2"/>
<dbReference type="Pfam" id="PF07859">
    <property type="entry name" value="Abhydrolase_3"/>
    <property type="match status" value="1"/>
</dbReference>
<evidence type="ECO:0000313" key="3">
    <source>
        <dbReference type="EMBL" id="KAA1244419.1"/>
    </source>
</evidence>
<evidence type="ECO:0000313" key="4">
    <source>
        <dbReference type="Proteomes" id="UP000324701"/>
    </source>
</evidence>
<accession>A0A5B1BBE6</accession>
<protein>
    <submittedName>
        <fullName evidence="3">Alpha/beta hydrolase</fullName>
    </submittedName>
</protein>
<name>A0A5B1BBE6_MYCSI</name>
<dbReference type="PANTHER" id="PTHR48081:SF8">
    <property type="entry name" value="ALPHA_BETA HYDROLASE FOLD-3 DOMAIN-CONTAINING PROTEIN-RELATED"/>
    <property type="match status" value="1"/>
</dbReference>
<dbReference type="InterPro" id="IPR029058">
    <property type="entry name" value="AB_hydrolase_fold"/>
</dbReference>
<dbReference type="RefSeq" id="WP_149656430.1">
    <property type="nucleotide sequence ID" value="NZ_VTZN01000293.1"/>
</dbReference>
<proteinExistence type="predicted"/>
<evidence type="ECO:0000259" key="2">
    <source>
        <dbReference type="Pfam" id="PF07859"/>
    </source>
</evidence>
<dbReference type="AlphaFoldDB" id="A0A5B1BBE6"/>
<sequence>MTELDAVDRLDSALRAVAVARTDFTPESIRLIRESMNQRRKESAARETAAAGVPVAEDVAGAEPGRSVPVRIYRGKAGGTSRTPVVIYCHAGGFALGNLDTDHRQCLELARRGRCAVVSVDYRLAPEDPYPAALNDATAVLKWVLANAAQLKVDPTRVAVAGSSAGGALAACLAQGAADGSLPAIALQLLHQPVLDDRPTPSMAEFRATPAFDAEAADLMWHHYLAGQPAAPHAVPARRTDLTGLPPTLITCNEVDPFRDEAVDYALRLLRAGVATELHVFAGACHGFDSLLPDWSTSQRLFALQGEVLSRVLHGDLGSHAAS</sequence>
<organism evidence="3 4">
    <name type="scientific">Mycobacterium simiae</name>
    <name type="common">Mycobacterium habana</name>
    <dbReference type="NCBI Taxonomy" id="1784"/>
    <lineage>
        <taxon>Bacteria</taxon>
        <taxon>Bacillati</taxon>
        <taxon>Actinomycetota</taxon>
        <taxon>Actinomycetes</taxon>
        <taxon>Mycobacteriales</taxon>
        <taxon>Mycobacteriaceae</taxon>
        <taxon>Mycobacterium</taxon>
        <taxon>Mycobacterium simiae complex</taxon>
    </lineage>
</organism>
<keyword evidence="4" id="KW-1185">Reference proteome</keyword>
<dbReference type="EMBL" id="VTZN01000293">
    <property type="protein sequence ID" value="KAA1244419.1"/>
    <property type="molecule type" value="Genomic_DNA"/>
</dbReference>
<dbReference type="GO" id="GO:0016787">
    <property type="term" value="F:hydrolase activity"/>
    <property type="evidence" value="ECO:0007669"/>
    <property type="project" value="UniProtKB-KW"/>
</dbReference>
<evidence type="ECO:0000256" key="1">
    <source>
        <dbReference type="ARBA" id="ARBA00022801"/>
    </source>
</evidence>
<dbReference type="InterPro" id="IPR013094">
    <property type="entry name" value="AB_hydrolase_3"/>
</dbReference>
<dbReference type="SUPFAM" id="SSF53474">
    <property type="entry name" value="alpha/beta-Hydrolases"/>
    <property type="match status" value="1"/>
</dbReference>
<comment type="caution">
    <text evidence="3">The sequence shown here is derived from an EMBL/GenBank/DDBJ whole genome shotgun (WGS) entry which is preliminary data.</text>
</comment>
<dbReference type="InterPro" id="IPR050300">
    <property type="entry name" value="GDXG_lipolytic_enzyme"/>
</dbReference>
<dbReference type="PANTHER" id="PTHR48081">
    <property type="entry name" value="AB HYDROLASE SUPERFAMILY PROTEIN C4A8.06C"/>
    <property type="match status" value="1"/>
</dbReference>